<comment type="PTM">
    <text evidence="5">Carbamylation allows a single lysine to coordinate two divalent metal cations.</text>
</comment>
<keyword evidence="4 7" id="KW-0378">Hydrolase</keyword>
<feature type="modified residue" description="N6-carboxylysine" evidence="5">
    <location>
        <position position="154"/>
    </location>
</feature>
<comment type="cofactor">
    <cofactor evidence="1">
        <name>Zn(2+)</name>
        <dbReference type="ChEBI" id="CHEBI:29105"/>
    </cofactor>
</comment>
<dbReference type="Proteomes" id="UP000886804">
    <property type="component" value="Unassembled WGS sequence"/>
</dbReference>
<dbReference type="PANTHER" id="PTHR11647:SF1">
    <property type="entry name" value="COLLAPSIN RESPONSE MEDIATOR PROTEIN"/>
    <property type="match status" value="1"/>
</dbReference>
<organism evidence="7 8">
    <name type="scientific">Candidatus Enterocloster faecavium</name>
    <dbReference type="NCBI Taxonomy" id="2838560"/>
    <lineage>
        <taxon>Bacteria</taxon>
        <taxon>Bacillati</taxon>
        <taxon>Bacillota</taxon>
        <taxon>Clostridia</taxon>
        <taxon>Lachnospirales</taxon>
        <taxon>Lachnospiraceae</taxon>
        <taxon>Enterocloster</taxon>
    </lineage>
</organism>
<dbReference type="InterPro" id="IPR011059">
    <property type="entry name" value="Metal-dep_hydrolase_composite"/>
</dbReference>
<proteinExistence type="inferred from homology"/>
<evidence type="ECO:0000256" key="3">
    <source>
        <dbReference type="ARBA" id="ARBA00022723"/>
    </source>
</evidence>
<dbReference type="FunFam" id="3.20.20.140:FF:000076">
    <property type="entry name" value="Dihydropyrimidinase like 2"/>
    <property type="match status" value="1"/>
</dbReference>
<protein>
    <submittedName>
        <fullName evidence="7">Dihydropyrimidinase</fullName>
        <ecNumber evidence="7">3.5.2.2</ecNumber>
    </submittedName>
</protein>
<dbReference type="InterPro" id="IPR006680">
    <property type="entry name" value="Amidohydro-rel"/>
</dbReference>
<dbReference type="Gene3D" id="2.30.40.10">
    <property type="entry name" value="Urease, subunit C, domain 1"/>
    <property type="match status" value="1"/>
</dbReference>
<dbReference type="NCBIfam" id="TIGR02033">
    <property type="entry name" value="D-hydantoinase"/>
    <property type="match status" value="1"/>
</dbReference>
<name>A0A9D2L7Z3_9FIRM</name>
<dbReference type="GO" id="GO:0005829">
    <property type="term" value="C:cytosol"/>
    <property type="evidence" value="ECO:0007669"/>
    <property type="project" value="TreeGrafter"/>
</dbReference>
<evidence type="ECO:0000313" key="8">
    <source>
        <dbReference type="Proteomes" id="UP000886804"/>
    </source>
</evidence>
<comment type="similarity">
    <text evidence="2">Belongs to the metallo-dependent hydrolases superfamily. Hydantoinase/dihydropyrimidinase family.</text>
</comment>
<dbReference type="GO" id="GO:0004157">
    <property type="term" value="F:dihydropyrimidinase activity"/>
    <property type="evidence" value="ECO:0007669"/>
    <property type="project" value="UniProtKB-EC"/>
</dbReference>
<dbReference type="Pfam" id="PF01979">
    <property type="entry name" value="Amidohydro_1"/>
    <property type="match status" value="1"/>
</dbReference>
<dbReference type="InterPro" id="IPR011778">
    <property type="entry name" value="Hydantoinase/dihydroPyrase"/>
</dbReference>
<evidence type="ECO:0000256" key="5">
    <source>
        <dbReference type="PIRSR" id="PIRSR611778-50"/>
    </source>
</evidence>
<dbReference type="CDD" id="cd01314">
    <property type="entry name" value="D-HYD"/>
    <property type="match status" value="1"/>
</dbReference>
<evidence type="ECO:0000313" key="7">
    <source>
        <dbReference type="EMBL" id="HJB07525.1"/>
    </source>
</evidence>
<evidence type="ECO:0000256" key="4">
    <source>
        <dbReference type="ARBA" id="ARBA00022801"/>
    </source>
</evidence>
<keyword evidence="3" id="KW-0479">Metal-binding</keyword>
<evidence type="ECO:0000256" key="1">
    <source>
        <dbReference type="ARBA" id="ARBA00001947"/>
    </source>
</evidence>
<accession>A0A9D2L7Z3</accession>
<reference evidence="7" key="1">
    <citation type="journal article" date="2021" name="PeerJ">
        <title>Extensive microbial diversity within the chicken gut microbiome revealed by metagenomics and culture.</title>
        <authorList>
            <person name="Gilroy R."/>
            <person name="Ravi A."/>
            <person name="Getino M."/>
            <person name="Pursley I."/>
            <person name="Horton D.L."/>
            <person name="Alikhan N.F."/>
            <person name="Baker D."/>
            <person name="Gharbi K."/>
            <person name="Hall N."/>
            <person name="Watson M."/>
            <person name="Adriaenssens E.M."/>
            <person name="Foster-Nyarko E."/>
            <person name="Jarju S."/>
            <person name="Secka A."/>
            <person name="Antonio M."/>
            <person name="Oren A."/>
            <person name="Chaudhuri R.R."/>
            <person name="La Ragione R."/>
            <person name="Hildebrand F."/>
            <person name="Pallen M.J."/>
        </authorList>
    </citation>
    <scope>NUCLEOTIDE SEQUENCE</scope>
    <source>
        <strain evidence="7">CHK188-4685</strain>
    </source>
</reference>
<evidence type="ECO:0000256" key="2">
    <source>
        <dbReference type="ARBA" id="ARBA00008829"/>
    </source>
</evidence>
<feature type="domain" description="Amidohydrolase-related" evidence="6">
    <location>
        <begin position="55"/>
        <end position="437"/>
    </location>
</feature>
<dbReference type="SUPFAM" id="SSF51338">
    <property type="entry name" value="Composite domain of metallo-dependent hydrolases"/>
    <property type="match status" value="2"/>
</dbReference>
<reference evidence="7" key="2">
    <citation type="submission" date="2021-04" db="EMBL/GenBank/DDBJ databases">
        <authorList>
            <person name="Gilroy R."/>
        </authorList>
    </citation>
    <scope>NUCLEOTIDE SEQUENCE</scope>
    <source>
        <strain evidence="7">CHK188-4685</strain>
    </source>
</reference>
<sequence length="463" mass="50080">MKKLLKGGTVVSGGGTVLADVVLDGEKITAVGLPEEMAQLAGADAEVVDVSGCLLFPGFIDAHTHFDLHVAGTVTADDFYTGTRAAVKGGTTTIVDFGTQYPGETLAQGLANWHEKADGKCSCDYGFHMSITEWNPAVSREVQDMMDEGITSFKLYMTYDTQVDDQTIFSILRRLKEVGGITGVHCENSGMIAALQEEAKAAGHMGVSSHPATRPAAAEAEAIGRLLRLAEVVDIPVVVVHLTCREGYDVILEARRRGQKVYAETCPQYLLMEDSLYDLPGMEGAKYVCAPPLRKKEDCECLWEGLASGQIQTVSTDHCSFTTEQKDLGKDDFTKIPGGMPGVETRGILLYTYGVDQGRISLEQMCRVLSENPARLYGMYPQKGVIAPGSDGDIVVLRPGAEDVITAENQLSNIDYAPFEGTKVTARIEKVFLRGQLAVSEGQVVLEKAGKFIKRGKYQFGTL</sequence>
<dbReference type="EMBL" id="DWYS01000081">
    <property type="protein sequence ID" value="HJB07525.1"/>
    <property type="molecule type" value="Genomic_DNA"/>
</dbReference>
<dbReference type="AlphaFoldDB" id="A0A9D2L7Z3"/>
<dbReference type="Gene3D" id="3.20.20.140">
    <property type="entry name" value="Metal-dependent hydrolases"/>
    <property type="match status" value="1"/>
</dbReference>
<dbReference type="SUPFAM" id="SSF51556">
    <property type="entry name" value="Metallo-dependent hydrolases"/>
    <property type="match status" value="1"/>
</dbReference>
<dbReference type="InterPro" id="IPR032466">
    <property type="entry name" value="Metal_Hydrolase"/>
</dbReference>
<dbReference type="InterPro" id="IPR050378">
    <property type="entry name" value="Metallo-dep_Hydrolases_sf"/>
</dbReference>
<comment type="caution">
    <text evidence="7">The sequence shown here is derived from an EMBL/GenBank/DDBJ whole genome shotgun (WGS) entry which is preliminary data.</text>
</comment>
<dbReference type="GO" id="GO:0046872">
    <property type="term" value="F:metal ion binding"/>
    <property type="evidence" value="ECO:0007669"/>
    <property type="project" value="UniProtKB-KW"/>
</dbReference>
<dbReference type="EC" id="3.5.2.2" evidence="7"/>
<gene>
    <name evidence="7" type="primary">hydA</name>
    <name evidence="7" type="ORF">H9716_06605</name>
</gene>
<evidence type="ECO:0000259" key="6">
    <source>
        <dbReference type="Pfam" id="PF01979"/>
    </source>
</evidence>
<dbReference type="PANTHER" id="PTHR11647">
    <property type="entry name" value="HYDRANTOINASE/DIHYDROPYRIMIDINASE FAMILY MEMBER"/>
    <property type="match status" value="1"/>
</dbReference>